<dbReference type="Pfam" id="PF23088">
    <property type="entry name" value="DUF7047"/>
    <property type="match status" value="1"/>
</dbReference>
<dbReference type="GO" id="GO:0003676">
    <property type="term" value="F:nucleic acid binding"/>
    <property type="evidence" value="ECO:0007669"/>
    <property type="project" value="InterPro"/>
</dbReference>
<feature type="compositionally biased region" description="Basic residues" evidence="1">
    <location>
        <begin position="960"/>
        <end position="974"/>
    </location>
</feature>
<evidence type="ECO:0000256" key="1">
    <source>
        <dbReference type="SAM" id="MobiDB-lite"/>
    </source>
</evidence>
<reference evidence="4" key="1">
    <citation type="submission" date="2019-12" db="UniProtKB">
        <authorList>
            <consortium name="WormBaseParasite"/>
        </authorList>
    </citation>
    <scope>IDENTIFICATION</scope>
</reference>
<evidence type="ECO:0000259" key="2">
    <source>
        <dbReference type="PROSITE" id="PS50994"/>
    </source>
</evidence>
<dbReference type="PROSITE" id="PS50994">
    <property type="entry name" value="INTEGRASE"/>
    <property type="match status" value="1"/>
</dbReference>
<sequence length="974" mass="108616">MKSVRMTALNGGTLQGRGVATVWLQPIDGPRTQVNAIVSKTKPLEFDFILGMNGIKALGGMEMDCQGRVRVGSRGWMACAATGPDITLNERDFVATFARRERVWKATWKWRDDRGPEVLKNVVREYAPAGEIRGPYEEELRSWVKQGWLIPYDQGKYGPAKGLIPLMAIVQRSKGKVRPVMDFRELNAYIDTFTAHADVCADKMRQWRRQGVNLAIVDLKKAYLQIHIDESLWPYQTVVFMGRRYCLTRLGFGLNVAPLIMKTVLNHVLAQNAVVKKGTSAYIDDILVNEDIVSANQVQEHLAQYGLSTKAPEKVANGARILGLRVWGEHGRLNWKRDAELPSLPNQLTRRNIFAYCGQLTGHFPVCGWLRVATAFVKRKANELTAGWDDPICGPELVAILRQIDARVRQHDPVRGRWDVTGEMGKVWVDASGIAIGVAVEIGGSIVEDATWLRPDDARHINMAELDAVIRGLNIALAWGLKGLEILTDSATVHRWVSDGISGKARLNTKAAGEMLIRRRISTVQSLVEEYGLQVVVSLVKSAENKADTLTRVPQEWLKPREAAAQPMCALTVETSVEERIREIHHTAGHPGVRRTFYFAKRSDPDITRRQVQAVVSGCEICKSIDPAPVKWRQGCLSVERVWQRLAMDITHCGGHAYLTLIDSGPSRFAIWRPLRHQSSANVVSQLESVFLERGAPEEILADNDTVFRSRMFEQLAAKWGVKVRFRSAYYPAGNGIAERCHRTIKVIVARKGCAVAEAVYLYNITPRDDCNAASAPANVLYSYQVRPCGVGRSAQQDPSESTYRRGDLVWVKPPGARCDTRYHKGTVTEVISDRAVEVDGMPRHIRDLRRRAATGEQSHARSLEGNSSDEIPTTVPVAGRVQEVPNSRETDNREMESNGGGSGDRSVSTEGIERMGENATERTDDQETRSDASGVPASIDYLQEPSRHSPEAKPEPPRRSSRLRRKRTCPICD</sequence>
<feature type="compositionally biased region" description="Basic and acidic residues" evidence="1">
    <location>
        <begin position="912"/>
        <end position="931"/>
    </location>
</feature>
<dbReference type="Pfam" id="PF13456">
    <property type="entry name" value="RVT_3"/>
    <property type="match status" value="1"/>
</dbReference>
<dbReference type="InterPro" id="IPR001584">
    <property type="entry name" value="Integrase_cat-core"/>
</dbReference>
<dbReference type="STRING" id="70415.A0A5S6QLV2"/>
<name>A0A5S6QLV2_TRIMR</name>
<dbReference type="Gene3D" id="3.30.420.10">
    <property type="entry name" value="Ribonuclease H-like superfamily/Ribonuclease H"/>
    <property type="match status" value="2"/>
</dbReference>
<feature type="domain" description="Integrase catalytic" evidence="2">
    <location>
        <begin position="625"/>
        <end position="807"/>
    </location>
</feature>
<accession>A0A5S6QLV2</accession>
<feature type="region of interest" description="Disordered" evidence="1">
    <location>
        <begin position="850"/>
        <end position="974"/>
    </location>
</feature>
<dbReference type="InterPro" id="IPR002156">
    <property type="entry name" value="RNaseH_domain"/>
</dbReference>
<dbReference type="SUPFAM" id="SSF53098">
    <property type="entry name" value="Ribonuclease H-like"/>
    <property type="match status" value="1"/>
</dbReference>
<dbReference type="GO" id="GO:0004523">
    <property type="term" value="F:RNA-DNA hybrid ribonuclease activity"/>
    <property type="evidence" value="ECO:0007669"/>
    <property type="project" value="InterPro"/>
</dbReference>
<keyword evidence="3" id="KW-1185">Reference proteome</keyword>
<dbReference type="InterPro" id="IPR012337">
    <property type="entry name" value="RNaseH-like_sf"/>
</dbReference>
<evidence type="ECO:0000313" key="4">
    <source>
        <dbReference type="WBParaSite" id="TMUE_2000008185.1"/>
    </source>
</evidence>
<dbReference type="Gene3D" id="3.30.70.270">
    <property type="match status" value="1"/>
</dbReference>
<dbReference type="WBParaSite" id="TMUE_2000008185.1">
    <property type="protein sequence ID" value="TMUE_2000008185.1"/>
    <property type="gene ID" value="WBGene00300164"/>
</dbReference>
<proteinExistence type="predicted"/>
<dbReference type="Pfam" id="PF00078">
    <property type="entry name" value="RVT_1"/>
    <property type="match status" value="1"/>
</dbReference>
<dbReference type="GO" id="GO:0042575">
    <property type="term" value="C:DNA polymerase complex"/>
    <property type="evidence" value="ECO:0007669"/>
    <property type="project" value="UniProtKB-ARBA"/>
</dbReference>
<dbReference type="Proteomes" id="UP000046395">
    <property type="component" value="Unassembled WGS sequence"/>
</dbReference>
<dbReference type="SUPFAM" id="SSF56672">
    <property type="entry name" value="DNA/RNA polymerases"/>
    <property type="match status" value="1"/>
</dbReference>
<protein>
    <submittedName>
        <fullName evidence="4">Integrase catalytic domain-containing protein</fullName>
    </submittedName>
</protein>
<dbReference type="PANTHER" id="PTHR37984">
    <property type="entry name" value="PROTEIN CBG26694"/>
    <property type="match status" value="1"/>
</dbReference>
<feature type="compositionally biased region" description="Basic and acidic residues" evidence="1">
    <location>
        <begin position="887"/>
        <end position="897"/>
    </location>
</feature>
<dbReference type="AlphaFoldDB" id="A0A5S6QLV2"/>
<feature type="compositionally biased region" description="Basic and acidic residues" evidence="1">
    <location>
        <begin position="946"/>
        <end position="959"/>
    </location>
</feature>
<dbReference type="Pfam" id="PF00665">
    <property type="entry name" value="rve"/>
    <property type="match status" value="1"/>
</dbReference>
<dbReference type="InterPro" id="IPR043128">
    <property type="entry name" value="Rev_trsase/Diguanyl_cyclase"/>
</dbReference>
<dbReference type="InterPro" id="IPR000477">
    <property type="entry name" value="RT_dom"/>
</dbReference>
<dbReference type="Gene3D" id="3.10.10.10">
    <property type="entry name" value="HIV Type 1 Reverse Transcriptase, subunit A, domain 1"/>
    <property type="match status" value="1"/>
</dbReference>
<dbReference type="InterPro" id="IPR055475">
    <property type="entry name" value="DUF7047"/>
</dbReference>
<dbReference type="InterPro" id="IPR043502">
    <property type="entry name" value="DNA/RNA_pol_sf"/>
</dbReference>
<organism evidence="3 4">
    <name type="scientific">Trichuris muris</name>
    <name type="common">Mouse whipworm</name>
    <dbReference type="NCBI Taxonomy" id="70415"/>
    <lineage>
        <taxon>Eukaryota</taxon>
        <taxon>Metazoa</taxon>
        <taxon>Ecdysozoa</taxon>
        <taxon>Nematoda</taxon>
        <taxon>Enoplea</taxon>
        <taxon>Dorylaimia</taxon>
        <taxon>Trichinellida</taxon>
        <taxon>Trichuridae</taxon>
        <taxon>Trichuris</taxon>
    </lineage>
</organism>
<dbReference type="InterPro" id="IPR050951">
    <property type="entry name" value="Retrovirus_Pol_polyprotein"/>
</dbReference>
<dbReference type="GO" id="GO:0015074">
    <property type="term" value="P:DNA integration"/>
    <property type="evidence" value="ECO:0007669"/>
    <property type="project" value="InterPro"/>
</dbReference>
<evidence type="ECO:0000313" key="3">
    <source>
        <dbReference type="Proteomes" id="UP000046395"/>
    </source>
</evidence>
<dbReference type="PANTHER" id="PTHR37984:SF5">
    <property type="entry name" value="PROTEIN NYNRIN-LIKE"/>
    <property type="match status" value="1"/>
</dbReference>
<dbReference type="InterPro" id="IPR036397">
    <property type="entry name" value="RNaseH_sf"/>
</dbReference>